<organism evidence="1 2">
    <name type="scientific">Peribacillus huizhouensis</name>
    <dbReference type="NCBI Taxonomy" id="1501239"/>
    <lineage>
        <taxon>Bacteria</taxon>
        <taxon>Bacillati</taxon>
        <taxon>Bacillota</taxon>
        <taxon>Bacilli</taxon>
        <taxon>Bacillales</taxon>
        <taxon>Bacillaceae</taxon>
        <taxon>Peribacillus</taxon>
    </lineage>
</organism>
<dbReference type="RefSeq" id="WP_182503839.1">
    <property type="nucleotide sequence ID" value="NZ_JACJHX010000021.1"/>
</dbReference>
<dbReference type="Pfam" id="PF24172">
    <property type="entry name" value="CdiI_ImmP"/>
    <property type="match status" value="1"/>
</dbReference>
<keyword evidence="2" id="KW-1185">Reference proteome</keyword>
<dbReference type="InterPro" id="IPR049585">
    <property type="entry name" value="CdiI_EcoliA0-like"/>
</dbReference>
<dbReference type="Proteomes" id="UP000626697">
    <property type="component" value="Unassembled WGS sequence"/>
</dbReference>
<evidence type="ECO:0000313" key="2">
    <source>
        <dbReference type="Proteomes" id="UP000626697"/>
    </source>
</evidence>
<dbReference type="EMBL" id="JACJHX010000021">
    <property type="protein sequence ID" value="MBA9028917.1"/>
    <property type="molecule type" value="Genomic_DNA"/>
</dbReference>
<reference evidence="1 2" key="1">
    <citation type="submission" date="2020-08" db="EMBL/GenBank/DDBJ databases">
        <title>Genomic Encyclopedia of Type Strains, Phase IV (KMG-IV): sequencing the most valuable type-strain genomes for metagenomic binning, comparative biology and taxonomic classification.</title>
        <authorList>
            <person name="Goeker M."/>
        </authorList>
    </citation>
    <scope>NUCLEOTIDE SEQUENCE [LARGE SCALE GENOMIC DNA]</scope>
    <source>
        <strain evidence="1 2">DSM 105481</strain>
    </source>
</reference>
<comment type="caution">
    <text evidence="1">The sequence shown here is derived from an EMBL/GenBank/DDBJ whole genome shotgun (WGS) entry which is preliminary data.</text>
</comment>
<gene>
    <name evidence="1" type="ORF">HNP81_004239</name>
</gene>
<proteinExistence type="predicted"/>
<protein>
    <recommendedName>
        <fullName evidence="3">Phage protein</fullName>
    </recommendedName>
</protein>
<evidence type="ECO:0008006" key="3">
    <source>
        <dbReference type="Google" id="ProtNLM"/>
    </source>
</evidence>
<evidence type="ECO:0000313" key="1">
    <source>
        <dbReference type="EMBL" id="MBA9028917.1"/>
    </source>
</evidence>
<sequence length="120" mass="13852">MLTVEQSEETVDRFVEEFPFDSSGSVARIDWEKMSIKFQIDGAHHLSSFIKQGGFENSVVYLMRKTSSSPNQTPVISTTIENIIISFENISYEEQFIYCPREKYVIEVLWSGEIIAGWQE</sequence>
<accession>A0ABR6CX44</accession>
<name>A0ABR6CX44_9BACI</name>